<accession>A0A5J6VKF1</accession>
<reference evidence="1" key="1">
    <citation type="journal article" date="2019" name="Philos. Trans. R. Soc. Lond., B, Biol. Sci.">
        <title>Targeted metagenomic recovery of four divergent viruses reveals shared and distinctive characteristics of giant viruses of marine eukaryotes.</title>
        <authorList>
            <person name="Needham D.M."/>
            <person name="Poirier C."/>
            <person name="Hehenberger E."/>
            <person name="Jimenez V."/>
            <person name="Swalwell J.E."/>
            <person name="Santoro A.E."/>
            <person name="Worden A.Z."/>
        </authorList>
    </citation>
    <scope>NUCLEOTIDE SEQUENCE</scope>
    <source>
        <strain evidence="1">MPacV-611</strain>
    </source>
</reference>
<protein>
    <submittedName>
        <fullName evidence="1">Uncharacterized protein</fullName>
    </submittedName>
</protein>
<sequence length="840" mass="100059">MRRYPTADTVSVHSSDFVHNAEQELSTFRMLNTRDNLTDNQNRVNTIASLAINNNIDLVSSFYDLDSLKTHPFSNIYTILNRCNMIIFIDNKIIIKKNKHGCSKNKKQVNITNEDFDSCTFFAYEYSKQLLNYITNYINKMHEAEMNNIDICLTHDTCIDICSEIIFDENTILKNTLYKKLEIQNKILFIPINKYKLKFTEYKLRGFCQIAEELGAKKIIIKFQKTNLSTKETNASANINAEKVLAGNLGFADTTSTKDEENRSYTLDYPAHNTINLNEELIKTKIRKKKLIVNEMMFSSNLELQYLISARCRHFITKYSAVFTFDSNYNIDKSLVTKFKTYGINLNLDLNQKTTCNDYISIITNVDFSDNDDNIENLSGCNVNLDEVGFNFLIQSLKDENFKTYGIFKVIDFINMYIEKILIKYRGEYNIVKSIQSKIEEHLVLDEYAEILSTYFNKNSQWVHLINYINLLRFRTKSYDKLGYLIIVNKAYNNSEERFWTIVKFIQGYCSKNKELCSNIENKYWKMLQPFNKKIIYYLKTKLNDEFLFANDFNWFNFLNFIECLKNYEDNISQYHENEEKYFTCLISNMHLGFKYWEYYTNIVPFIKRKYFALCYSDNLENINTEYFEYYFNFESFITSKIDSIDKLEEFIKAKVEKIALGKKLKEFLTTYLESDESINIMTHLLKIYDYFHSEGFNREFKYFKKKLNEILEENNQESILNLFKDELSNMTKKELIKSFIRKILVYNEKINLKKIPINYLGFSKLHSNYKSGVKSYEFEKKIIVFIKKLKSNITERLEVKTNLSFEYFKTNINSYYDLLIYLQDNERIRVPEYMFDEIY</sequence>
<organism evidence="1">
    <name type="scientific">Megaviridae environmental sample</name>
    <dbReference type="NCBI Taxonomy" id="1737588"/>
    <lineage>
        <taxon>Viruses</taxon>
        <taxon>Varidnaviria</taxon>
        <taxon>Bamfordvirae</taxon>
        <taxon>Nucleocytoviricota</taxon>
        <taxon>Megaviricetes</taxon>
        <taxon>Imitervirales</taxon>
        <taxon>Mimiviridae</taxon>
        <taxon>environmental samples</taxon>
    </lineage>
</organism>
<dbReference type="EMBL" id="MN448285">
    <property type="protein sequence ID" value="QFG74298.1"/>
    <property type="molecule type" value="Genomic_DNA"/>
</dbReference>
<proteinExistence type="predicted"/>
<name>A0A5J6VKF1_9VIRU</name>
<evidence type="ECO:0000313" key="1">
    <source>
        <dbReference type="EMBL" id="QFG74298.1"/>
    </source>
</evidence>